<evidence type="ECO:0000313" key="6">
    <source>
        <dbReference type="Proteomes" id="UP000509761"/>
    </source>
</evidence>
<keyword evidence="4" id="KW-0804">Transcription</keyword>
<evidence type="ECO:0000256" key="2">
    <source>
        <dbReference type="ARBA" id="ARBA00023015"/>
    </source>
</evidence>
<dbReference type="Gene3D" id="1.10.357.10">
    <property type="entry name" value="Tetracycline Repressor, domain 2"/>
    <property type="match status" value="1"/>
</dbReference>
<proteinExistence type="predicted"/>
<dbReference type="GO" id="GO:0000976">
    <property type="term" value="F:transcription cis-regulatory region binding"/>
    <property type="evidence" value="ECO:0007669"/>
    <property type="project" value="TreeGrafter"/>
</dbReference>
<reference evidence="5 6" key="1">
    <citation type="submission" date="2019-12" db="EMBL/GenBank/DDBJ databases">
        <title>Genome sequencing and assembly of endphytes of Porphyra tenera.</title>
        <authorList>
            <person name="Park J.M."/>
            <person name="Shin R."/>
            <person name="Jo S.H."/>
        </authorList>
    </citation>
    <scope>NUCLEOTIDE SEQUENCE [LARGE SCALE GENOMIC DNA]</scope>
    <source>
        <strain evidence="5 6">GPM3</strain>
    </source>
</reference>
<organism evidence="5 6">
    <name type="scientific">Vreelandella titanicae</name>
    <dbReference type="NCBI Taxonomy" id="664683"/>
    <lineage>
        <taxon>Bacteria</taxon>
        <taxon>Pseudomonadati</taxon>
        <taxon>Pseudomonadota</taxon>
        <taxon>Gammaproteobacteria</taxon>
        <taxon>Oceanospirillales</taxon>
        <taxon>Halomonadaceae</taxon>
        <taxon>Vreelandella</taxon>
    </lineage>
</organism>
<dbReference type="AlphaFoldDB" id="A0A653MME7"/>
<dbReference type="InterPro" id="IPR036271">
    <property type="entry name" value="Tet_transcr_reg_TetR-rel_C_sf"/>
</dbReference>
<keyword evidence="2" id="KW-0805">Transcription regulation</keyword>
<dbReference type="InterPro" id="IPR050109">
    <property type="entry name" value="HTH-type_TetR-like_transc_reg"/>
</dbReference>
<accession>A0A6N0YSB5</accession>
<dbReference type="SUPFAM" id="SSF46689">
    <property type="entry name" value="Homeodomain-like"/>
    <property type="match status" value="1"/>
</dbReference>
<dbReference type="Proteomes" id="UP000509761">
    <property type="component" value="Chromosome"/>
</dbReference>
<name>A0A653MME7_9GAMM</name>
<dbReference type="InterPro" id="IPR039538">
    <property type="entry name" value="BetI_C"/>
</dbReference>
<keyword evidence="3" id="KW-0238">DNA-binding</keyword>
<dbReference type="SUPFAM" id="SSF48498">
    <property type="entry name" value="Tetracyclin repressor-like, C-terminal domain"/>
    <property type="match status" value="1"/>
</dbReference>
<dbReference type="PRINTS" id="PR00455">
    <property type="entry name" value="HTHTETR"/>
</dbReference>
<dbReference type="EMBL" id="CP054580">
    <property type="protein sequence ID" value="QKS22339.1"/>
    <property type="molecule type" value="Genomic_DNA"/>
</dbReference>
<evidence type="ECO:0000313" key="5">
    <source>
        <dbReference type="EMBL" id="QKS22339.1"/>
    </source>
</evidence>
<evidence type="ECO:0000256" key="3">
    <source>
        <dbReference type="ARBA" id="ARBA00023125"/>
    </source>
</evidence>
<evidence type="ECO:0000256" key="4">
    <source>
        <dbReference type="ARBA" id="ARBA00023163"/>
    </source>
</evidence>
<dbReference type="Pfam" id="PF13977">
    <property type="entry name" value="TetR_C_6"/>
    <property type="match status" value="1"/>
</dbReference>
<keyword evidence="1" id="KW-0678">Repressor</keyword>
<keyword evidence="6" id="KW-1185">Reference proteome</keyword>
<evidence type="ECO:0000256" key="1">
    <source>
        <dbReference type="ARBA" id="ARBA00022491"/>
    </source>
</evidence>
<dbReference type="GeneID" id="69284276"/>
<accession>A0A653MME7</accession>
<dbReference type="PANTHER" id="PTHR30055:SF228">
    <property type="entry name" value="TRANSCRIPTIONAL REGULATOR-RELATED"/>
    <property type="match status" value="1"/>
</dbReference>
<gene>
    <name evidence="5" type="ORF">FX987_00081</name>
</gene>
<dbReference type="PANTHER" id="PTHR30055">
    <property type="entry name" value="HTH-TYPE TRANSCRIPTIONAL REGULATOR RUTR"/>
    <property type="match status" value="1"/>
</dbReference>
<dbReference type="InterPro" id="IPR001647">
    <property type="entry name" value="HTH_TetR"/>
</dbReference>
<dbReference type="InterPro" id="IPR009057">
    <property type="entry name" value="Homeodomain-like_sf"/>
</dbReference>
<dbReference type="GO" id="GO:0003700">
    <property type="term" value="F:DNA-binding transcription factor activity"/>
    <property type="evidence" value="ECO:0007669"/>
    <property type="project" value="TreeGrafter"/>
</dbReference>
<protein>
    <submittedName>
        <fullName evidence="5">HTH-type transcriptional regulator BetI</fullName>
    </submittedName>
</protein>
<sequence length="225" mass="24690">MSRKSFQRWSMDARRRSLLEATLHCIAEHGMNGASARRVAERAGVTAGLIRHYFGSKDAMVSAAYAYLIGQLTGEAEESSEQAGEVPERRLARFIVANVTSPNLSSRKVALWATFIGRVRTEPEYSDIHRESYREFLALLETLIHPVLLALERPADPVTCKHYAIALNALIDGLWLEGGLGHGLYDTALLPKIALSAAEGILALPNNTLMQYVAVDKSSSQPATQ</sequence>
<dbReference type="PROSITE" id="PS50977">
    <property type="entry name" value="HTH_TETR_2"/>
    <property type="match status" value="1"/>
</dbReference>
<dbReference type="RefSeq" id="WP_022520621.1">
    <property type="nucleotide sequence ID" value="NZ_BAAADW010000003.1"/>
</dbReference>
<dbReference type="Pfam" id="PF00440">
    <property type="entry name" value="TetR_N"/>
    <property type="match status" value="1"/>
</dbReference>
<dbReference type="InterPro" id="IPR023772">
    <property type="entry name" value="DNA-bd_HTH_TetR-type_CS"/>
</dbReference>
<dbReference type="PROSITE" id="PS01081">
    <property type="entry name" value="HTH_TETR_1"/>
    <property type="match status" value="1"/>
</dbReference>